<name>A0ACC3C6D7_PYRYE</name>
<proteinExistence type="predicted"/>
<protein>
    <submittedName>
        <fullName evidence="1">Uncharacterized protein</fullName>
    </submittedName>
</protein>
<sequence length="285" mass="29572">MATLRVVFTLPDGRQLTAAAHSVGGCRSRADAPTGGALRAGSPFTIIGQSSGRPCTVSDGDGTPTLTGFQALTVAANGFGWTPAFVVEDIDARPPGEGGNASMTWREAVATLGRTSAGELLRPELTVPPDSLLGVADVPVAGEGLAAIGWAGYGDTPAAAASYASWTRVTNLNDRNARLGRVGVNYTTPVEQLAVVYALSQADTTHAGAKTGAFVGALRVGCGCVCAPRPEPSHTLLVRRRDAAGTAVDGRCVRMTSVKRSYVCDFRGAEWCEERPATRQRLSGR</sequence>
<dbReference type="Proteomes" id="UP000798662">
    <property type="component" value="Chromosome 2"/>
</dbReference>
<dbReference type="EMBL" id="CM020619">
    <property type="protein sequence ID" value="KAK1865732.1"/>
    <property type="molecule type" value="Genomic_DNA"/>
</dbReference>
<evidence type="ECO:0000313" key="2">
    <source>
        <dbReference type="Proteomes" id="UP000798662"/>
    </source>
</evidence>
<organism evidence="1 2">
    <name type="scientific">Pyropia yezoensis</name>
    <name type="common">Susabi-nori</name>
    <name type="synonym">Porphyra yezoensis</name>
    <dbReference type="NCBI Taxonomy" id="2788"/>
    <lineage>
        <taxon>Eukaryota</taxon>
        <taxon>Rhodophyta</taxon>
        <taxon>Bangiophyceae</taxon>
        <taxon>Bangiales</taxon>
        <taxon>Bangiaceae</taxon>
        <taxon>Pyropia</taxon>
    </lineage>
</organism>
<comment type="caution">
    <text evidence="1">The sequence shown here is derived from an EMBL/GenBank/DDBJ whole genome shotgun (WGS) entry which is preliminary data.</text>
</comment>
<accession>A0ACC3C6D7</accession>
<keyword evidence="2" id="KW-1185">Reference proteome</keyword>
<reference evidence="1" key="1">
    <citation type="submission" date="2019-11" db="EMBL/GenBank/DDBJ databases">
        <title>Nori genome reveals adaptations in red seaweeds to the harsh intertidal environment.</title>
        <authorList>
            <person name="Wang D."/>
            <person name="Mao Y."/>
        </authorList>
    </citation>
    <scope>NUCLEOTIDE SEQUENCE</scope>
    <source>
        <tissue evidence="1">Gametophyte</tissue>
    </source>
</reference>
<evidence type="ECO:0000313" key="1">
    <source>
        <dbReference type="EMBL" id="KAK1865732.1"/>
    </source>
</evidence>
<gene>
    <name evidence="1" type="ORF">I4F81_008257</name>
</gene>